<feature type="compositionally biased region" description="Polar residues" evidence="1">
    <location>
        <begin position="25"/>
        <end position="40"/>
    </location>
</feature>
<accession>A0A914Q333</accession>
<evidence type="ECO:0000313" key="3">
    <source>
        <dbReference type="WBParaSite" id="PDA_v2.g23287.t1"/>
    </source>
</evidence>
<dbReference type="Proteomes" id="UP000887578">
    <property type="component" value="Unplaced"/>
</dbReference>
<evidence type="ECO:0000256" key="1">
    <source>
        <dbReference type="SAM" id="MobiDB-lite"/>
    </source>
</evidence>
<proteinExistence type="predicted"/>
<evidence type="ECO:0000313" key="2">
    <source>
        <dbReference type="Proteomes" id="UP000887578"/>
    </source>
</evidence>
<organism evidence="2 3">
    <name type="scientific">Panagrolaimus davidi</name>
    <dbReference type="NCBI Taxonomy" id="227884"/>
    <lineage>
        <taxon>Eukaryota</taxon>
        <taxon>Metazoa</taxon>
        <taxon>Ecdysozoa</taxon>
        <taxon>Nematoda</taxon>
        <taxon>Chromadorea</taxon>
        <taxon>Rhabditida</taxon>
        <taxon>Tylenchina</taxon>
        <taxon>Panagrolaimomorpha</taxon>
        <taxon>Panagrolaimoidea</taxon>
        <taxon>Panagrolaimidae</taxon>
        <taxon>Panagrolaimus</taxon>
    </lineage>
</organism>
<name>A0A914Q333_9BILA</name>
<sequence>MDIEEGESSADNYIQGHSAKKSKTEPQMQDENVLNENIQNEFDDGQEPFDVKEEEMSEQIILQINTLNESYNAWSWTSNC</sequence>
<keyword evidence="2" id="KW-1185">Reference proteome</keyword>
<dbReference type="AlphaFoldDB" id="A0A914Q333"/>
<dbReference type="WBParaSite" id="PDA_v2.g23287.t1">
    <property type="protein sequence ID" value="PDA_v2.g23287.t1"/>
    <property type="gene ID" value="PDA_v2.g23287"/>
</dbReference>
<reference evidence="3" key="1">
    <citation type="submission" date="2022-11" db="UniProtKB">
        <authorList>
            <consortium name="WormBaseParasite"/>
        </authorList>
    </citation>
    <scope>IDENTIFICATION</scope>
</reference>
<feature type="region of interest" description="Disordered" evidence="1">
    <location>
        <begin position="1"/>
        <end position="44"/>
    </location>
</feature>
<protein>
    <submittedName>
        <fullName evidence="3">Uncharacterized protein</fullName>
    </submittedName>
</protein>